<feature type="chain" id="PRO_5022812756" evidence="1">
    <location>
        <begin position="24"/>
        <end position="249"/>
    </location>
</feature>
<evidence type="ECO:0000313" key="2">
    <source>
        <dbReference type="EMBL" id="TXS95470.1"/>
    </source>
</evidence>
<keyword evidence="3" id="KW-1185">Reference proteome</keyword>
<dbReference type="EMBL" id="VRZA01000002">
    <property type="protein sequence ID" value="TXS95470.1"/>
    <property type="molecule type" value="Genomic_DNA"/>
</dbReference>
<dbReference type="RefSeq" id="WP_148067381.1">
    <property type="nucleotide sequence ID" value="NZ_VRZA01000002.1"/>
</dbReference>
<reference evidence="2 3" key="1">
    <citation type="submission" date="2019-08" db="EMBL/GenBank/DDBJ databases">
        <title>Parahaliea maris sp. nov., isolated from the surface seawater.</title>
        <authorList>
            <person name="Liu Y."/>
        </authorList>
    </citation>
    <scope>NUCLEOTIDE SEQUENCE [LARGE SCALE GENOMIC DNA]</scope>
    <source>
        <strain evidence="2 3">HSLHS9</strain>
    </source>
</reference>
<dbReference type="InterPro" id="IPR043504">
    <property type="entry name" value="Peptidase_S1_PA_chymotrypsin"/>
</dbReference>
<sequence length="249" mass="26798">MPFRHLRTFLLALLLPAGSALLAAEDDNDPRQTFQAGVSPDWLRAVGRLTVPGIRYEEGRRRHHTERCSATLVRGASDRAADTIVTAWHCVEYYEDLSQRILFQVVDADDQPVEIEARQVADGGDIDADWAILKLQRPVPRGEAPALEVGAVADKEPLLMAGYSRDTGLGKGGTRLTYDPQCRVTGGEPGSGYTDSDCKAYKGASGGAVIQLSRDGTPSLAGVISQGDGDGLSRYIPVGIFRSALLPHL</sequence>
<dbReference type="Gene3D" id="2.40.10.10">
    <property type="entry name" value="Trypsin-like serine proteases"/>
    <property type="match status" value="1"/>
</dbReference>
<name>A0A5C9A729_9GAMM</name>
<dbReference type="AlphaFoldDB" id="A0A5C9A729"/>
<dbReference type="Proteomes" id="UP000321039">
    <property type="component" value="Unassembled WGS sequence"/>
</dbReference>
<evidence type="ECO:0000256" key="1">
    <source>
        <dbReference type="SAM" id="SignalP"/>
    </source>
</evidence>
<dbReference type="InterPro" id="IPR009003">
    <property type="entry name" value="Peptidase_S1_PA"/>
</dbReference>
<organism evidence="2 3">
    <name type="scientific">Parahaliea maris</name>
    <dbReference type="NCBI Taxonomy" id="2716870"/>
    <lineage>
        <taxon>Bacteria</taxon>
        <taxon>Pseudomonadati</taxon>
        <taxon>Pseudomonadota</taxon>
        <taxon>Gammaproteobacteria</taxon>
        <taxon>Cellvibrionales</taxon>
        <taxon>Halieaceae</taxon>
        <taxon>Parahaliea</taxon>
    </lineage>
</organism>
<keyword evidence="1" id="KW-0732">Signal</keyword>
<protein>
    <submittedName>
        <fullName evidence="2">S1 family peptidase</fullName>
    </submittedName>
</protein>
<gene>
    <name evidence="2" type="ORF">FV139_06170</name>
</gene>
<accession>A0A5C9A729</accession>
<dbReference type="SUPFAM" id="SSF50494">
    <property type="entry name" value="Trypsin-like serine proteases"/>
    <property type="match status" value="1"/>
</dbReference>
<feature type="signal peptide" evidence="1">
    <location>
        <begin position="1"/>
        <end position="23"/>
    </location>
</feature>
<comment type="caution">
    <text evidence="2">The sequence shown here is derived from an EMBL/GenBank/DDBJ whole genome shotgun (WGS) entry which is preliminary data.</text>
</comment>
<dbReference type="Pfam" id="PF13365">
    <property type="entry name" value="Trypsin_2"/>
    <property type="match status" value="1"/>
</dbReference>
<evidence type="ECO:0000313" key="3">
    <source>
        <dbReference type="Proteomes" id="UP000321039"/>
    </source>
</evidence>
<proteinExistence type="predicted"/>